<sequence>MLPTMTTRSVGRPAAASRGGGTGGRAGRSGGRTRGCSGDQGDGRIDAQVGDQGRGQGNGRNQNGDVINDNVRGDVGRGCTYEFLACNPKESNGKGGVIVYTCWIEKMESVQDMSRCRDSKRVKYTAGSFVGKALTWWNSQIYTRGREADLWNHAMVGVGHVAYTDRFHELARLVHHLVTPEGKRIERYAYGPASQIRGMVAATEPKTIQKAVQIAGTLTDEALRNGSIKKTMRREEIVAPRNVNPINARNPVARACYEYGSIDHIKLACHRLNQAQRPGVNYQNHVMAINGVKVVGTKGIRQEVGHSCWEQRRLARTRNIVTGTFTLNNHYATTLFDSGADYSFISTTFIPLLGIEPNDLGFSYEIEIASGQLVEIDKVIRACRLEIEGHVFDINLIPFGMRIPLLEGNVLRVLGQKPEEKVRQLMSARTKEQKQKEIVVVIYFLEVFLNDLSGLPPVRENKFRIELVPGAMPVEKSLYRLTPSELEELSGKLKELQNKGYYRRFIKDFSKIAKPLTVLTQNSKTYNWGKEQENAFQTLKDKLKIHEKNYTTHNLELGTVVFALKIWRAQEGGVDEPAGLQKGLDEIIEFRNDGALYYLDRIWCLTCLKVKAENQRLLGVSQQPEISLSFPDYVGWRLERFQLIGTLKFSTRDLRRRSRRLRIDLRLHVIKGVVHFGKKGKLAPRFVEPFEIIEKVGPVAYRLDLSEELNGVHDTFHVSKLKMCLADPTLQVPFDEIQVDAKLNFRGGACGNLGTR</sequence>
<evidence type="ECO:0000256" key="1">
    <source>
        <dbReference type="SAM" id="MobiDB-lite"/>
    </source>
</evidence>
<dbReference type="EMBL" id="BQNB010019528">
    <property type="protein sequence ID" value="GJT86237.1"/>
    <property type="molecule type" value="Genomic_DNA"/>
</dbReference>
<gene>
    <name evidence="3" type="ORF">Tco_1067954</name>
</gene>
<keyword evidence="3" id="KW-0695">RNA-directed DNA polymerase</keyword>
<reference evidence="3" key="2">
    <citation type="submission" date="2022-01" db="EMBL/GenBank/DDBJ databases">
        <authorList>
            <person name="Yamashiro T."/>
            <person name="Shiraishi A."/>
            <person name="Satake H."/>
            <person name="Nakayama K."/>
        </authorList>
    </citation>
    <scope>NUCLEOTIDE SEQUENCE</scope>
</reference>
<dbReference type="PANTHER" id="PTHR15503">
    <property type="entry name" value="LDOC1 RELATED"/>
    <property type="match status" value="1"/>
</dbReference>
<dbReference type="Pfam" id="PF08284">
    <property type="entry name" value="RVP_2"/>
    <property type="match status" value="1"/>
</dbReference>
<dbReference type="InterPro" id="IPR032567">
    <property type="entry name" value="RTL1-rel"/>
</dbReference>
<feature type="compositionally biased region" description="Low complexity" evidence="1">
    <location>
        <begin position="8"/>
        <end position="17"/>
    </location>
</feature>
<keyword evidence="3" id="KW-0548">Nucleotidyltransferase</keyword>
<dbReference type="Pfam" id="PF24626">
    <property type="entry name" value="SH3_Tf2-1"/>
    <property type="match status" value="1"/>
</dbReference>
<accession>A0ABQ5HEE0</accession>
<protein>
    <submittedName>
        <fullName evidence="3">Reverse transcriptase domain-containing protein</fullName>
    </submittedName>
</protein>
<name>A0ABQ5HEE0_9ASTR</name>
<keyword evidence="3" id="KW-0808">Transferase</keyword>
<feature type="domain" description="Tf2-1-like SH3-like" evidence="2">
    <location>
        <begin position="673"/>
        <end position="724"/>
    </location>
</feature>
<dbReference type="SUPFAM" id="SSF56672">
    <property type="entry name" value="DNA/RNA polymerases"/>
    <property type="match status" value="1"/>
</dbReference>
<dbReference type="InterPro" id="IPR043502">
    <property type="entry name" value="DNA/RNA_pol_sf"/>
</dbReference>
<dbReference type="InterPro" id="IPR056924">
    <property type="entry name" value="SH3_Tf2-1"/>
</dbReference>
<comment type="caution">
    <text evidence="3">The sequence shown here is derived from an EMBL/GenBank/DDBJ whole genome shotgun (WGS) entry which is preliminary data.</text>
</comment>
<organism evidence="3 4">
    <name type="scientific">Tanacetum coccineum</name>
    <dbReference type="NCBI Taxonomy" id="301880"/>
    <lineage>
        <taxon>Eukaryota</taxon>
        <taxon>Viridiplantae</taxon>
        <taxon>Streptophyta</taxon>
        <taxon>Embryophyta</taxon>
        <taxon>Tracheophyta</taxon>
        <taxon>Spermatophyta</taxon>
        <taxon>Magnoliopsida</taxon>
        <taxon>eudicotyledons</taxon>
        <taxon>Gunneridae</taxon>
        <taxon>Pentapetalae</taxon>
        <taxon>asterids</taxon>
        <taxon>campanulids</taxon>
        <taxon>Asterales</taxon>
        <taxon>Asteraceae</taxon>
        <taxon>Asteroideae</taxon>
        <taxon>Anthemideae</taxon>
        <taxon>Anthemidinae</taxon>
        <taxon>Tanacetum</taxon>
    </lineage>
</organism>
<dbReference type="Gene3D" id="3.30.70.270">
    <property type="match status" value="1"/>
</dbReference>
<evidence type="ECO:0000313" key="3">
    <source>
        <dbReference type="EMBL" id="GJT86237.1"/>
    </source>
</evidence>
<dbReference type="Gene3D" id="2.40.70.10">
    <property type="entry name" value="Acid Proteases"/>
    <property type="match status" value="1"/>
</dbReference>
<feature type="region of interest" description="Disordered" evidence="1">
    <location>
        <begin position="1"/>
        <end position="69"/>
    </location>
</feature>
<dbReference type="PANTHER" id="PTHR15503:SF45">
    <property type="entry name" value="RNA-DIRECTED DNA POLYMERASE HOMOLOG"/>
    <property type="match status" value="1"/>
</dbReference>
<dbReference type="GO" id="GO:0003964">
    <property type="term" value="F:RNA-directed DNA polymerase activity"/>
    <property type="evidence" value="ECO:0007669"/>
    <property type="project" value="UniProtKB-KW"/>
</dbReference>
<evidence type="ECO:0000313" key="4">
    <source>
        <dbReference type="Proteomes" id="UP001151760"/>
    </source>
</evidence>
<proteinExistence type="predicted"/>
<feature type="compositionally biased region" description="Gly residues" evidence="1">
    <location>
        <begin position="18"/>
        <end position="33"/>
    </location>
</feature>
<dbReference type="Proteomes" id="UP001151760">
    <property type="component" value="Unassembled WGS sequence"/>
</dbReference>
<dbReference type="InterPro" id="IPR021109">
    <property type="entry name" value="Peptidase_aspartic_dom_sf"/>
</dbReference>
<reference evidence="3" key="1">
    <citation type="journal article" date="2022" name="Int. J. Mol. Sci.">
        <title>Draft Genome of Tanacetum Coccineum: Genomic Comparison of Closely Related Tanacetum-Family Plants.</title>
        <authorList>
            <person name="Yamashiro T."/>
            <person name="Shiraishi A."/>
            <person name="Nakayama K."/>
            <person name="Satake H."/>
        </authorList>
    </citation>
    <scope>NUCLEOTIDE SEQUENCE</scope>
</reference>
<dbReference type="InterPro" id="IPR043128">
    <property type="entry name" value="Rev_trsase/Diguanyl_cyclase"/>
</dbReference>
<dbReference type="CDD" id="cd00303">
    <property type="entry name" value="retropepsin_like"/>
    <property type="match status" value="1"/>
</dbReference>
<evidence type="ECO:0000259" key="2">
    <source>
        <dbReference type="Pfam" id="PF24626"/>
    </source>
</evidence>
<keyword evidence="4" id="KW-1185">Reference proteome</keyword>
<dbReference type="SUPFAM" id="SSF50630">
    <property type="entry name" value="Acid proteases"/>
    <property type="match status" value="1"/>
</dbReference>